<keyword evidence="2" id="KW-1185">Reference proteome</keyword>
<dbReference type="PANTHER" id="PTHR46704">
    <property type="entry name" value="CXC DOMAIN-CONTAINING PROTEIN-RELATED"/>
    <property type="match status" value="1"/>
</dbReference>
<dbReference type="AlphaFoldDB" id="A0AA36ATK5"/>
<sequence length="220" mass="24796">MKKTKDAHPCEIVTSEKLISRTIAAIKFFNTPFNTPEDGKLYNLSSSAPTSEVAKDALTAESVGRLAKENFIENRLMKKDNFFDPIKRPNLKTIAHMHKSVKLSTSQNKVVKYKQQGNIAFHLLVKSQAQINRNLERDKLLTYPLTPVPYSIGLADKILVKADKSEGFKHVVKECDDAQLPDPRQSFIIEDGNAVFHCLRKIPQTFGEISRKVLGSAFHM</sequence>
<evidence type="ECO:0000313" key="2">
    <source>
        <dbReference type="Proteomes" id="UP001162480"/>
    </source>
</evidence>
<evidence type="ECO:0000313" key="1">
    <source>
        <dbReference type="EMBL" id="CAI9721469.1"/>
    </source>
</evidence>
<dbReference type="PANTHER" id="PTHR46704:SF1">
    <property type="entry name" value="TELOMERE LENGTH REGULATION PROTEIN TEL2 HOMOLOG"/>
    <property type="match status" value="1"/>
</dbReference>
<protein>
    <submittedName>
        <fullName evidence="1">Uncharacterized protein</fullName>
    </submittedName>
</protein>
<name>A0AA36ATK5_OCTVU</name>
<dbReference type="Proteomes" id="UP001162480">
    <property type="component" value="Chromosome 4"/>
</dbReference>
<gene>
    <name evidence="1" type="ORF">OCTVUL_1B023433</name>
</gene>
<reference evidence="1" key="1">
    <citation type="submission" date="2023-08" db="EMBL/GenBank/DDBJ databases">
        <authorList>
            <person name="Alioto T."/>
            <person name="Alioto T."/>
            <person name="Gomez Garrido J."/>
        </authorList>
    </citation>
    <scope>NUCLEOTIDE SEQUENCE</scope>
</reference>
<organism evidence="1 2">
    <name type="scientific">Octopus vulgaris</name>
    <name type="common">Common octopus</name>
    <dbReference type="NCBI Taxonomy" id="6645"/>
    <lineage>
        <taxon>Eukaryota</taxon>
        <taxon>Metazoa</taxon>
        <taxon>Spiralia</taxon>
        <taxon>Lophotrochozoa</taxon>
        <taxon>Mollusca</taxon>
        <taxon>Cephalopoda</taxon>
        <taxon>Coleoidea</taxon>
        <taxon>Octopodiformes</taxon>
        <taxon>Octopoda</taxon>
        <taxon>Incirrata</taxon>
        <taxon>Octopodidae</taxon>
        <taxon>Octopus</taxon>
    </lineage>
</organism>
<proteinExistence type="predicted"/>
<dbReference type="EMBL" id="OX597817">
    <property type="protein sequence ID" value="CAI9721469.1"/>
    <property type="molecule type" value="Genomic_DNA"/>
</dbReference>
<accession>A0AA36ATK5</accession>